<dbReference type="PANTHER" id="PTHR11566:SF131">
    <property type="entry name" value="GTPASE, PUTATIVE (AFU_ORTHOLOGUE AFUA_6G07630)-RELATED"/>
    <property type="match status" value="1"/>
</dbReference>
<dbReference type="STRING" id="544712.C6HD06"/>
<dbReference type="AlphaFoldDB" id="C6HD06"/>
<dbReference type="InterPro" id="IPR001401">
    <property type="entry name" value="Dynamin_GTPase"/>
</dbReference>
<dbReference type="GO" id="GO:0005886">
    <property type="term" value="C:plasma membrane"/>
    <property type="evidence" value="ECO:0007669"/>
    <property type="project" value="TreeGrafter"/>
</dbReference>
<dbReference type="GO" id="GO:0003924">
    <property type="term" value="F:GTPase activity"/>
    <property type="evidence" value="ECO:0007669"/>
    <property type="project" value="InterPro"/>
</dbReference>
<dbReference type="HOGENOM" id="CLU_604050_0_0_1"/>
<dbReference type="Gene3D" id="3.40.50.300">
    <property type="entry name" value="P-loop containing nucleotide triphosphate hydrolases"/>
    <property type="match status" value="2"/>
</dbReference>
<dbReference type="PRINTS" id="PR00195">
    <property type="entry name" value="DYNAMIN"/>
</dbReference>
<evidence type="ECO:0000256" key="1">
    <source>
        <dbReference type="SAM" id="MobiDB-lite"/>
    </source>
</evidence>
<accession>C6HD06</accession>
<dbReference type="PANTHER" id="PTHR11566">
    <property type="entry name" value="DYNAMIN"/>
    <property type="match status" value="1"/>
</dbReference>
<dbReference type="GO" id="GO:0031623">
    <property type="term" value="P:receptor internalization"/>
    <property type="evidence" value="ECO:0007669"/>
    <property type="project" value="TreeGrafter"/>
</dbReference>
<name>C6HD06_AJECH</name>
<feature type="domain" description="Dynamin GTPase" evidence="2">
    <location>
        <begin position="39"/>
        <end position="258"/>
    </location>
</feature>
<evidence type="ECO:0000259" key="2">
    <source>
        <dbReference type="SMART" id="SM00053"/>
    </source>
</evidence>
<evidence type="ECO:0000313" key="3">
    <source>
        <dbReference type="EMBL" id="EER41440.1"/>
    </source>
</evidence>
<dbReference type="GO" id="GO:0005737">
    <property type="term" value="C:cytoplasm"/>
    <property type="evidence" value="ECO:0007669"/>
    <property type="project" value="TreeGrafter"/>
</dbReference>
<dbReference type="SMART" id="SM00053">
    <property type="entry name" value="DYNc"/>
    <property type="match status" value="1"/>
</dbReference>
<dbReference type="InterPro" id="IPR027417">
    <property type="entry name" value="P-loop_NTPase"/>
</dbReference>
<reference evidence="4" key="1">
    <citation type="submission" date="2009-05" db="EMBL/GenBank/DDBJ databases">
        <title>The genome sequence of Ajellomyces capsulatus strain H143.</title>
        <authorList>
            <person name="Champion M."/>
            <person name="Cuomo C.A."/>
            <person name="Ma L.-J."/>
            <person name="Henn M.R."/>
            <person name="Sil A."/>
            <person name="Goldman B."/>
            <person name="Young S.K."/>
            <person name="Kodira C.D."/>
            <person name="Zeng Q."/>
            <person name="Koehrsen M."/>
            <person name="Alvarado L."/>
            <person name="Berlin A.M."/>
            <person name="Borenstein D."/>
            <person name="Chen Z."/>
            <person name="Engels R."/>
            <person name="Freedman E."/>
            <person name="Gellesch M."/>
            <person name="Goldberg J."/>
            <person name="Griggs A."/>
            <person name="Gujja S."/>
            <person name="Heiman D.I."/>
            <person name="Hepburn T.A."/>
            <person name="Howarth C."/>
            <person name="Jen D."/>
            <person name="Larson L."/>
            <person name="Lewis B."/>
            <person name="Mehta T."/>
            <person name="Park D."/>
            <person name="Pearson M."/>
            <person name="Roberts A."/>
            <person name="Saif S."/>
            <person name="Shea T.D."/>
            <person name="Shenoy N."/>
            <person name="Sisk P."/>
            <person name="Stolte C."/>
            <person name="Sykes S."/>
            <person name="Walk T."/>
            <person name="White J."/>
            <person name="Yandava C."/>
            <person name="Klein B."/>
            <person name="McEwen J.G."/>
            <person name="Puccia R."/>
            <person name="Goldman G.H."/>
            <person name="Felipe M.S."/>
            <person name="Nino-Vega G."/>
            <person name="San-Blas G."/>
            <person name="Taylor J.W."/>
            <person name="Mendoza L."/>
            <person name="Galagan J.E."/>
            <person name="Nusbaum C."/>
            <person name="Birren B.W."/>
        </authorList>
    </citation>
    <scope>NUCLEOTIDE SEQUENCE [LARGE SCALE GENOMIC DNA]</scope>
    <source>
        <strain evidence="4">H143</strain>
    </source>
</reference>
<dbReference type="Proteomes" id="UP000002624">
    <property type="component" value="Unassembled WGS sequence"/>
</dbReference>
<dbReference type="OrthoDB" id="5061070at2759"/>
<dbReference type="GO" id="GO:0008017">
    <property type="term" value="F:microtubule binding"/>
    <property type="evidence" value="ECO:0007669"/>
    <property type="project" value="TreeGrafter"/>
</dbReference>
<dbReference type="GO" id="GO:0005525">
    <property type="term" value="F:GTP binding"/>
    <property type="evidence" value="ECO:0007669"/>
    <property type="project" value="InterPro"/>
</dbReference>
<gene>
    <name evidence="3" type="ORF">HCDG_04087</name>
</gene>
<dbReference type="VEuPathDB" id="FungiDB:HCDG_04087"/>
<protein>
    <submittedName>
        <fullName evidence="3">Dynamin family protein</fullName>
    </submittedName>
</protein>
<dbReference type="GO" id="GO:0005874">
    <property type="term" value="C:microtubule"/>
    <property type="evidence" value="ECO:0007669"/>
    <property type="project" value="TreeGrafter"/>
</dbReference>
<dbReference type="EMBL" id="GG692423">
    <property type="protein sequence ID" value="EER41440.1"/>
    <property type="molecule type" value="Genomic_DNA"/>
</dbReference>
<feature type="region of interest" description="Disordered" evidence="1">
    <location>
        <begin position="192"/>
        <end position="241"/>
    </location>
</feature>
<dbReference type="InterPro" id="IPR022812">
    <property type="entry name" value="Dynamin"/>
</dbReference>
<dbReference type="Gene3D" id="1.20.120.1240">
    <property type="entry name" value="Dynamin, middle domain"/>
    <property type="match status" value="1"/>
</dbReference>
<proteinExistence type="predicted"/>
<dbReference type="SUPFAM" id="SSF52540">
    <property type="entry name" value="P-loop containing nucleoside triphosphate hydrolases"/>
    <property type="match status" value="1"/>
</dbReference>
<organism evidence="3 4">
    <name type="scientific">Ajellomyces capsulatus (strain H143)</name>
    <name type="common">Darling's disease fungus</name>
    <name type="synonym">Histoplasma capsulatum</name>
    <dbReference type="NCBI Taxonomy" id="544712"/>
    <lineage>
        <taxon>Eukaryota</taxon>
        <taxon>Fungi</taxon>
        <taxon>Dikarya</taxon>
        <taxon>Ascomycota</taxon>
        <taxon>Pezizomycotina</taxon>
        <taxon>Eurotiomycetes</taxon>
        <taxon>Eurotiomycetidae</taxon>
        <taxon>Onygenales</taxon>
        <taxon>Ajellomycetaceae</taxon>
        <taxon>Histoplasma</taxon>
    </lineage>
</organism>
<evidence type="ECO:0000313" key="4">
    <source>
        <dbReference type="Proteomes" id="UP000002624"/>
    </source>
</evidence>
<sequence>MGQHQIPLRNHVPDSSDIESDSDSNPPIGKGNNSIDVISRTMKALVKKIQDLRHLGIENHKLPLPKICVVGDQSTGKSSLIEGPWVEQEPESIPFVNLTDKVGVQDALKWAQLATLNPSTSHENYIPGQNTGTDETTQVKFSPNVVRLDISAPHFPNLSFYDLPGVINVAEVEEEKYLGPNQTEQRIEKFPAREAAANRPGEVATRNDEENDCEITESRPSPNKRKADTAEPQGSVKRYMPPPLMASRKAYSTEYFGRFKGPVKTFRLEEVREISSDTYASGVPGLANPLAVEVMNKLSVMHWEQPMKEFLTASYELIEAFLIGQLNTVFSSYQRTALYGKLREIIPNFLQTLKKPHLRLANEFYQVEQMKPFTMATATFQSAQREALDSLRTKRKAVRVTLFLEGGDCIEGGRRVAPSGISDAHMGEDEYAKEIEIMAVRLPRPVPPPTQYM</sequence>
<feature type="region of interest" description="Disordered" evidence="1">
    <location>
        <begin position="1"/>
        <end position="34"/>
    </location>
</feature>